<protein>
    <submittedName>
        <fullName evidence="1">Uncharacterized protein</fullName>
    </submittedName>
</protein>
<evidence type="ECO:0000313" key="1">
    <source>
        <dbReference type="EMBL" id="KAI5434619.1"/>
    </source>
</evidence>
<comment type="caution">
    <text evidence="1">The sequence shown here is derived from an EMBL/GenBank/DDBJ whole genome shotgun (WGS) entry which is preliminary data.</text>
</comment>
<sequence length="231" mass="25732">MCLLEDRVKGAVEELLSNEAGWFKLWFSEVKKWMGKLFCTDDVTKSGSKMDVARLLVRTNCANSINEVIFVNINGVRFRLKLVEDSYGPVSFPLFPASLKVDDDLNEAAVEREEIGGDDDVDEPFCEEVPLISVGHAWLEQGVVIGPMDNFIRKVLVGLSQKSLPAIPFCSENVADDTYMLARDPTTFIADVIGSKVQGEYEKVPGCSNYPEGVSACDENKELPVVYHENW</sequence>
<organism evidence="1 2">
    <name type="scientific">Pisum sativum</name>
    <name type="common">Garden pea</name>
    <name type="synonym">Lathyrus oleraceus</name>
    <dbReference type="NCBI Taxonomy" id="3888"/>
    <lineage>
        <taxon>Eukaryota</taxon>
        <taxon>Viridiplantae</taxon>
        <taxon>Streptophyta</taxon>
        <taxon>Embryophyta</taxon>
        <taxon>Tracheophyta</taxon>
        <taxon>Spermatophyta</taxon>
        <taxon>Magnoliopsida</taxon>
        <taxon>eudicotyledons</taxon>
        <taxon>Gunneridae</taxon>
        <taxon>Pentapetalae</taxon>
        <taxon>rosids</taxon>
        <taxon>fabids</taxon>
        <taxon>Fabales</taxon>
        <taxon>Fabaceae</taxon>
        <taxon>Papilionoideae</taxon>
        <taxon>50 kb inversion clade</taxon>
        <taxon>NPAAA clade</taxon>
        <taxon>Hologalegina</taxon>
        <taxon>IRL clade</taxon>
        <taxon>Fabeae</taxon>
        <taxon>Lathyrus</taxon>
    </lineage>
</organism>
<keyword evidence="2" id="KW-1185">Reference proteome</keyword>
<reference evidence="1 2" key="1">
    <citation type="journal article" date="2022" name="Nat. Genet.">
        <title>Improved pea reference genome and pan-genome highlight genomic features and evolutionary characteristics.</title>
        <authorList>
            <person name="Yang T."/>
            <person name="Liu R."/>
            <person name="Luo Y."/>
            <person name="Hu S."/>
            <person name="Wang D."/>
            <person name="Wang C."/>
            <person name="Pandey M.K."/>
            <person name="Ge S."/>
            <person name="Xu Q."/>
            <person name="Li N."/>
            <person name="Li G."/>
            <person name="Huang Y."/>
            <person name="Saxena R.K."/>
            <person name="Ji Y."/>
            <person name="Li M."/>
            <person name="Yan X."/>
            <person name="He Y."/>
            <person name="Liu Y."/>
            <person name="Wang X."/>
            <person name="Xiang C."/>
            <person name="Varshney R.K."/>
            <person name="Ding H."/>
            <person name="Gao S."/>
            <person name="Zong X."/>
        </authorList>
    </citation>
    <scope>NUCLEOTIDE SEQUENCE [LARGE SCALE GENOMIC DNA]</scope>
    <source>
        <strain evidence="1 2">cv. Zhongwan 6</strain>
    </source>
</reference>
<dbReference type="Proteomes" id="UP001058974">
    <property type="component" value="Chromosome 2"/>
</dbReference>
<gene>
    <name evidence="1" type="ORF">KIW84_021450</name>
</gene>
<proteinExistence type="predicted"/>
<dbReference type="AlphaFoldDB" id="A0A9D5B9Y5"/>
<name>A0A9D5B9Y5_PEA</name>
<evidence type="ECO:0000313" key="2">
    <source>
        <dbReference type="Proteomes" id="UP001058974"/>
    </source>
</evidence>
<accession>A0A9D5B9Y5</accession>
<dbReference type="Gramene" id="Psat02G0145000-T1">
    <property type="protein sequence ID" value="KAI5434619.1"/>
    <property type="gene ID" value="KIW84_021450"/>
</dbReference>
<dbReference type="EMBL" id="JAMSHJ010000002">
    <property type="protein sequence ID" value="KAI5434619.1"/>
    <property type="molecule type" value="Genomic_DNA"/>
</dbReference>